<gene>
    <name evidence="2" type="primary">gb13191</name>
    <name evidence="2" type="ORF">PR202_gb13191</name>
</gene>
<evidence type="ECO:0000259" key="1">
    <source>
        <dbReference type="Pfam" id="PF07714"/>
    </source>
</evidence>
<dbReference type="InterPro" id="IPR052611">
    <property type="entry name" value="Plant_RLK_LysM"/>
</dbReference>
<reference evidence="2" key="1">
    <citation type="journal article" date="2018" name="DNA Res.">
        <title>Multiple hybrid de novo genome assembly of finger millet, an orphan allotetraploid crop.</title>
        <authorList>
            <person name="Hatakeyama M."/>
            <person name="Aluri S."/>
            <person name="Balachadran M.T."/>
            <person name="Sivarajan S.R."/>
            <person name="Patrignani A."/>
            <person name="Gruter S."/>
            <person name="Poveda L."/>
            <person name="Shimizu-Inatsugi R."/>
            <person name="Baeten J."/>
            <person name="Francoijs K.J."/>
            <person name="Nataraja K.N."/>
            <person name="Reddy Y.A.N."/>
            <person name="Phadnis S."/>
            <person name="Ravikumar R.L."/>
            <person name="Schlapbach R."/>
            <person name="Sreeman S.M."/>
            <person name="Shimizu K.K."/>
        </authorList>
    </citation>
    <scope>NUCLEOTIDE SEQUENCE</scope>
</reference>
<dbReference type="Gene3D" id="1.10.510.10">
    <property type="entry name" value="Transferase(Phosphotransferase) domain 1"/>
    <property type="match status" value="1"/>
</dbReference>
<dbReference type="Proteomes" id="UP001054889">
    <property type="component" value="Unassembled WGS sequence"/>
</dbReference>
<comment type="caution">
    <text evidence="2">The sequence shown here is derived from an EMBL/GenBank/DDBJ whole genome shotgun (WGS) entry which is preliminary data.</text>
</comment>
<evidence type="ECO:0000313" key="2">
    <source>
        <dbReference type="EMBL" id="GJN25370.1"/>
    </source>
</evidence>
<dbReference type="AlphaFoldDB" id="A0AAV5ERT9"/>
<keyword evidence="3" id="KW-1185">Reference proteome</keyword>
<dbReference type="InterPro" id="IPR011009">
    <property type="entry name" value="Kinase-like_dom_sf"/>
</dbReference>
<protein>
    <recommendedName>
        <fullName evidence="1">Serine-threonine/tyrosine-protein kinase catalytic domain-containing protein</fullName>
    </recommendedName>
</protein>
<name>A0AAV5ERT9_ELECO</name>
<dbReference type="PANTHER" id="PTHR45927:SF11">
    <property type="entry name" value="LYSM DOMAIN RECEPTOR-LIKE KINASE 4"/>
    <property type="match status" value="1"/>
</dbReference>
<organism evidence="2 3">
    <name type="scientific">Eleusine coracana subsp. coracana</name>
    <dbReference type="NCBI Taxonomy" id="191504"/>
    <lineage>
        <taxon>Eukaryota</taxon>
        <taxon>Viridiplantae</taxon>
        <taxon>Streptophyta</taxon>
        <taxon>Embryophyta</taxon>
        <taxon>Tracheophyta</taxon>
        <taxon>Spermatophyta</taxon>
        <taxon>Magnoliopsida</taxon>
        <taxon>Liliopsida</taxon>
        <taxon>Poales</taxon>
        <taxon>Poaceae</taxon>
        <taxon>PACMAD clade</taxon>
        <taxon>Chloridoideae</taxon>
        <taxon>Cynodonteae</taxon>
        <taxon>Eleusininae</taxon>
        <taxon>Eleusine</taxon>
    </lineage>
</organism>
<feature type="domain" description="Serine-threonine/tyrosine-protein kinase catalytic" evidence="1">
    <location>
        <begin position="83"/>
        <end position="113"/>
    </location>
</feature>
<dbReference type="EMBL" id="BQKI01000078">
    <property type="protein sequence ID" value="GJN25370.1"/>
    <property type="molecule type" value="Genomic_DNA"/>
</dbReference>
<dbReference type="SUPFAM" id="SSF56112">
    <property type="entry name" value="Protein kinase-like (PK-like)"/>
    <property type="match status" value="1"/>
</dbReference>
<evidence type="ECO:0000313" key="3">
    <source>
        <dbReference type="Proteomes" id="UP001054889"/>
    </source>
</evidence>
<sequence>MVSPSPATREVGTLTTPSPSANRWFCCENIIVPPKPNVIALTYKSNIQPNVEIGSKKNPWTPLARSRAVSSPCGTSRSRRVRGYMAPEYLEDSVVSTKADVYAVGVVTMELVMGKAVDEA</sequence>
<proteinExistence type="predicted"/>
<dbReference type="InterPro" id="IPR001245">
    <property type="entry name" value="Ser-Thr/Tyr_kinase_cat_dom"/>
</dbReference>
<reference evidence="2" key="2">
    <citation type="submission" date="2021-12" db="EMBL/GenBank/DDBJ databases">
        <title>Resequencing data analysis of finger millet.</title>
        <authorList>
            <person name="Hatakeyama M."/>
            <person name="Aluri S."/>
            <person name="Balachadran M.T."/>
            <person name="Sivarajan S.R."/>
            <person name="Poveda L."/>
            <person name="Shimizu-Inatsugi R."/>
            <person name="Schlapbach R."/>
            <person name="Sreeman S.M."/>
            <person name="Shimizu K.K."/>
        </authorList>
    </citation>
    <scope>NUCLEOTIDE SEQUENCE</scope>
</reference>
<dbReference type="Pfam" id="PF07714">
    <property type="entry name" value="PK_Tyr_Ser-Thr"/>
    <property type="match status" value="1"/>
</dbReference>
<dbReference type="GO" id="GO:0004672">
    <property type="term" value="F:protein kinase activity"/>
    <property type="evidence" value="ECO:0007669"/>
    <property type="project" value="InterPro"/>
</dbReference>
<dbReference type="PANTHER" id="PTHR45927">
    <property type="entry name" value="LYSM-DOMAIN RECEPTOR-LIKE KINASE-RELATED"/>
    <property type="match status" value="1"/>
</dbReference>
<accession>A0AAV5ERT9</accession>